<evidence type="ECO:0008006" key="3">
    <source>
        <dbReference type="Google" id="ProtNLM"/>
    </source>
</evidence>
<evidence type="ECO:0000313" key="1">
    <source>
        <dbReference type="EMBL" id="KAG5414959.1"/>
    </source>
</evidence>
<organism evidence="1 2">
    <name type="scientific">Brassica rapa subsp. trilocularis</name>
    <dbReference type="NCBI Taxonomy" id="1813537"/>
    <lineage>
        <taxon>Eukaryota</taxon>
        <taxon>Viridiplantae</taxon>
        <taxon>Streptophyta</taxon>
        <taxon>Embryophyta</taxon>
        <taxon>Tracheophyta</taxon>
        <taxon>Spermatophyta</taxon>
        <taxon>Magnoliopsida</taxon>
        <taxon>eudicotyledons</taxon>
        <taxon>Gunneridae</taxon>
        <taxon>Pentapetalae</taxon>
        <taxon>rosids</taxon>
        <taxon>malvids</taxon>
        <taxon>Brassicales</taxon>
        <taxon>Brassicaceae</taxon>
        <taxon>Brassiceae</taxon>
        <taxon>Brassica</taxon>
    </lineage>
</organism>
<dbReference type="EMBL" id="JADBGQ010000001">
    <property type="protein sequence ID" value="KAG5414959.1"/>
    <property type="molecule type" value="Genomic_DNA"/>
</dbReference>
<feature type="non-terminal residue" evidence="1">
    <location>
        <position position="1"/>
    </location>
</feature>
<comment type="caution">
    <text evidence="1">The sequence shown here is derived from an EMBL/GenBank/DDBJ whole genome shotgun (WGS) entry which is preliminary data.</text>
</comment>
<reference evidence="1 2" key="1">
    <citation type="submission" date="2021-03" db="EMBL/GenBank/DDBJ databases">
        <authorList>
            <person name="King G.J."/>
            <person name="Bancroft I."/>
            <person name="Baten A."/>
            <person name="Bloomfield J."/>
            <person name="Borpatragohain P."/>
            <person name="He Z."/>
            <person name="Irish N."/>
            <person name="Irwin J."/>
            <person name="Liu K."/>
            <person name="Mauleon R.P."/>
            <person name="Moore J."/>
            <person name="Morris R."/>
            <person name="Ostergaard L."/>
            <person name="Wang B."/>
            <person name="Wells R."/>
        </authorList>
    </citation>
    <scope>NUCLEOTIDE SEQUENCE [LARGE SCALE GENOMIC DNA]</scope>
    <source>
        <strain evidence="1">R-o-18</strain>
        <tissue evidence="1">Leaf</tissue>
    </source>
</reference>
<sequence>NFTRHHLRCDNIYPRCGTRDESVTHTIFKCPLSFFSSVGFINHTVSSKHFSMILGPLNQSSVDMDGCGKIAMEGHNLWEYEIEKEEYSHCMIVSDMLGNGKHVASFDMSALHDEL</sequence>
<proteinExistence type="predicted"/>
<protein>
    <recommendedName>
        <fullName evidence="3">Reverse transcriptase zinc-binding domain-containing protein</fullName>
    </recommendedName>
</protein>
<gene>
    <name evidence="1" type="primary">A01p028170.1_BraROA</name>
    <name evidence="1" type="ORF">IGI04_002526</name>
</gene>
<name>A0ABQ7NZ35_BRACM</name>
<dbReference type="Proteomes" id="UP000823674">
    <property type="component" value="Chromosome A01"/>
</dbReference>
<accession>A0ABQ7NZ35</accession>
<evidence type="ECO:0000313" key="2">
    <source>
        <dbReference type="Proteomes" id="UP000823674"/>
    </source>
</evidence>
<keyword evidence="2" id="KW-1185">Reference proteome</keyword>